<dbReference type="KEGG" id="fya:KMW28_12025"/>
<organism evidence="1 2">
    <name type="scientific">Flammeovirga yaeyamensis</name>
    <dbReference type="NCBI Taxonomy" id="367791"/>
    <lineage>
        <taxon>Bacteria</taxon>
        <taxon>Pseudomonadati</taxon>
        <taxon>Bacteroidota</taxon>
        <taxon>Cytophagia</taxon>
        <taxon>Cytophagales</taxon>
        <taxon>Flammeovirgaceae</taxon>
        <taxon>Flammeovirga</taxon>
    </lineage>
</organism>
<name>A0AAX1N2J5_9BACT</name>
<reference evidence="1 2" key="1">
    <citation type="submission" date="2021-05" db="EMBL/GenBank/DDBJ databases">
        <title>Comparative genomic studies on the polysaccharide-degrading batcterial strains of the Flammeovirga genus.</title>
        <authorList>
            <person name="Zewei F."/>
            <person name="Zheng Z."/>
            <person name="Yu L."/>
            <person name="Ruyue G."/>
            <person name="Yanhong M."/>
            <person name="Yuanyuan C."/>
            <person name="Jingyan G."/>
            <person name="Wenjun H."/>
        </authorList>
    </citation>
    <scope>NUCLEOTIDE SEQUENCE [LARGE SCALE GENOMIC DNA]</scope>
    <source>
        <strain evidence="1 2">NBRC:100898</strain>
    </source>
</reference>
<sequence>MEEIILEFEELEILRPKKRWKLYFVVLTEHPTDKDKWILTTIPNESHGVIQLKPRAENKIYFEPQDAVGANGLFVLDRNMPESRRIKVRVFLRHSRENARNAGQILSDVEGALGDEAFGQVTNLLGRTNPWLVIGKEAVQKVGKILSNIKDRDFGLITMDEEFGPEFENQSELDRMNNFSTGDARLVWSWATRNKS</sequence>
<accession>A0AAX1N2J5</accession>
<evidence type="ECO:0000313" key="1">
    <source>
        <dbReference type="EMBL" id="QWG00380.1"/>
    </source>
</evidence>
<dbReference type="Proteomes" id="UP000678679">
    <property type="component" value="Chromosome 1"/>
</dbReference>
<proteinExistence type="predicted"/>
<dbReference type="EMBL" id="CP076132">
    <property type="protein sequence ID" value="QWG00380.1"/>
    <property type="molecule type" value="Genomic_DNA"/>
</dbReference>
<dbReference type="AlphaFoldDB" id="A0AAX1N2J5"/>
<gene>
    <name evidence="1" type="ORF">KMW28_12025</name>
</gene>
<keyword evidence="2" id="KW-1185">Reference proteome</keyword>
<dbReference type="RefSeq" id="WP_169663210.1">
    <property type="nucleotide sequence ID" value="NZ_CP076132.1"/>
</dbReference>
<evidence type="ECO:0000313" key="2">
    <source>
        <dbReference type="Proteomes" id="UP000678679"/>
    </source>
</evidence>
<protein>
    <submittedName>
        <fullName evidence="1">Uncharacterized protein</fullName>
    </submittedName>
</protein>